<dbReference type="AlphaFoldDB" id="A0A7J5BQI5"/>
<dbReference type="OrthoDB" id="882224at2"/>
<name>A0A7J5BQI5_9MICO</name>
<reference evidence="1 2" key="1">
    <citation type="submission" date="2019-09" db="EMBL/GenBank/DDBJ databases">
        <title>Phylogeny of genus Pseudoclavibacter and closely related genus.</title>
        <authorList>
            <person name="Li Y."/>
        </authorList>
    </citation>
    <scope>NUCLEOTIDE SEQUENCE [LARGE SCALE GENOMIC DNA]</scope>
    <source>
        <strain evidence="1 2">DSM 23821</strain>
    </source>
</reference>
<dbReference type="InterPro" id="IPR023159">
    <property type="entry name" value="SO1590-like_sf"/>
</dbReference>
<dbReference type="RefSeq" id="WP_158041090.1">
    <property type="nucleotide sequence ID" value="NZ_JACCFV010000001.1"/>
</dbReference>
<dbReference type="Proteomes" id="UP000467240">
    <property type="component" value="Unassembled WGS sequence"/>
</dbReference>
<dbReference type="InterPro" id="IPR021607">
    <property type="entry name" value="DUF3224"/>
</dbReference>
<proteinExistence type="predicted"/>
<gene>
    <name evidence="1" type="ORF">F8O01_11900</name>
</gene>
<sequence>MRASSPFTIDRWDPNGHAVEISTGTPLAGAYIVRSFTGGDIEGRSEVLFAGAFSEEHGSGTYVAIDSFEGSVLGRAGAFSFWHTNTMTRGRSGRGDGILRIVPDSGTGQLEGIRGTGEIIASGDEHTLVLDIEFSDDETGFDADVVTEIAGEVEGRADA</sequence>
<dbReference type="SUPFAM" id="SSF159238">
    <property type="entry name" value="SO1590-like"/>
    <property type="match status" value="1"/>
</dbReference>
<dbReference type="Gene3D" id="2.40.350.10">
    <property type="entry name" value="SO1590-like"/>
    <property type="match status" value="1"/>
</dbReference>
<keyword evidence="2" id="KW-1185">Reference proteome</keyword>
<protein>
    <submittedName>
        <fullName evidence="1">DUF3224 domain-containing protein</fullName>
    </submittedName>
</protein>
<comment type="caution">
    <text evidence="1">The sequence shown here is derived from an EMBL/GenBank/DDBJ whole genome shotgun (WGS) entry which is preliminary data.</text>
</comment>
<dbReference type="EMBL" id="WBJZ01000015">
    <property type="protein sequence ID" value="KAB1655325.1"/>
    <property type="molecule type" value="Genomic_DNA"/>
</dbReference>
<evidence type="ECO:0000313" key="1">
    <source>
        <dbReference type="EMBL" id="KAB1655325.1"/>
    </source>
</evidence>
<accession>A0A7J5BQI5</accession>
<dbReference type="Pfam" id="PF11528">
    <property type="entry name" value="DUF3224"/>
    <property type="match status" value="1"/>
</dbReference>
<organism evidence="1 2">
    <name type="scientific">Pseudoclavibacter chungangensis</name>
    <dbReference type="NCBI Taxonomy" id="587635"/>
    <lineage>
        <taxon>Bacteria</taxon>
        <taxon>Bacillati</taxon>
        <taxon>Actinomycetota</taxon>
        <taxon>Actinomycetes</taxon>
        <taxon>Micrococcales</taxon>
        <taxon>Microbacteriaceae</taxon>
        <taxon>Pseudoclavibacter</taxon>
    </lineage>
</organism>
<evidence type="ECO:0000313" key="2">
    <source>
        <dbReference type="Proteomes" id="UP000467240"/>
    </source>
</evidence>